<dbReference type="EMBL" id="CP021431">
    <property type="protein sequence ID" value="ARU01891.1"/>
    <property type="molecule type" value="Genomic_DNA"/>
</dbReference>
<dbReference type="Proteomes" id="UP000195273">
    <property type="component" value="Chromosome"/>
</dbReference>
<reference evidence="1 2" key="1">
    <citation type="submission" date="2017-05" db="EMBL/GenBank/DDBJ databases">
        <title>Genome Sequence of Loktanella vestfoldensis Strain SMR4r Isolated from a Culture of the Diatom Skeletonema marinoi.</title>
        <authorList>
            <person name="Topel M."/>
            <person name="Pinder M.I.M."/>
            <person name="Johansson O.N."/>
            <person name="Kourtchenko O."/>
            <person name="Godhe A."/>
            <person name="Clarke A.K."/>
        </authorList>
    </citation>
    <scope>NUCLEOTIDE SEQUENCE [LARGE SCALE GENOMIC DNA]</scope>
    <source>
        <strain evidence="1 2">SMR4r</strain>
    </source>
</reference>
<evidence type="ECO:0000313" key="1">
    <source>
        <dbReference type="EMBL" id="ARU01891.1"/>
    </source>
</evidence>
<dbReference type="RefSeq" id="WP_157898222.1">
    <property type="nucleotide sequence ID" value="NZ_CP021431.1"/>
</dbReference>
<dbReference type="OrthoDB" id="7196243at2"/>
<name>A0A1Y0EEU1_9RHOB</name>
<organism evidence="1 2">
    <name type="scientific">Yoonia vestfoldensis</name>
    <dbReference type="NCBI Taxonomy" id="245188"/>
    <lineage>
        <taxon>Bacteria</taxon>
        <taxon>Pseudomonadati</taxon>
        <taxon>Pseudomonadota</taxon>
        <taxon>Alphaproteobacteria</taxon>
        <taxon>Rhodobacterales</taxon>
        <taxon>Paracoccaceae</taxon>
        <taxon>Yoonia</taxon>
    </lineage>
</organism>
<keyword evidence="2" id="KW-1185">Reference proteome</keyword>
<sequence length="260" mass="24835">MPLPTIGPLSLSAVNTELGRPATATISLGEAAVRALAGVPTGPIGKLSLRGKSAQFSHTLTAHQLHLNLRSYLLGQGWNGVSAARVTIAAGIYIWSDSAATPALDMGGAFPGGLTLINKGFIIGKGGDGGYLQADRVTYVAPTPGGPAIALTGPISIDNAGGYIGGGGGGGAAQTGTPAIIVTNARIYASGGGGAGGGRGGPANIGNTNGTTLGSFGAGGPIGQVGTVALDANSWAGQTIATHGGAGGASGAAMQEGGGL</sequence>
<gene>
    <name evidence="1" type="ORF">LOKVESSMR4R_02589</name>
</gene>
<proteinExistence type="predicted"/>
<dbReference type="AlphaFoldDB" id="A0A1Y0EEU1"/>
<evidence type="ECO:0000313" key="2">
    <source>
        <dbReference type="Proteomes" id="UP000195273"/>
    </source>
</evidence>
<dbReference type="KEGG" id="lvs:LOKVESSMR4R_02589"/>
<accession>A0A1Y0EEU1</accession>
<protein>
    <submittedName>
        <fullName evidence="1">Uncharacterized protein</fullName>
    </submittedName>
</protein>